<dbReference type="PANTHER" id="PTHR48482:SF3">
    <property type="entry name" value="INTERLEUKIN-19"/>
    <property type="match status" value="1"/>
</dbReference>
<dbReference type="HOGENOM" id="CLU_098690_0_0_1"/>
<reference evidence="7 8" key="1">
    <citation type="journal article" date="2007" name="Nature">
        <title>Genome of the marsupial Monodelphis domestica reveals innovation in non-coding sequences.</title>
        <authorList>
            <person name="Mikkelsen T.S."/>
            <person name="Wakefield M.J."/>
            <person name="Aken B."/>
            <person name="Amemiya C.T."/>
            <person name="Chang J.L."/>
            <person name="Duke S."/>
            <person name="Garber M."/>
            <person name="Gentles A.J."/>
            <person name="Goodstadt L."/>
            <person name="Heger A."/>
            <person name="Jurka J."/>
            <person name="Kamal M."/>
            <person name="Mauceli E."/>
            <person name="Searle S.M."/>
            <person name="Sharpe T."/>
            <person name="Baker M.L."/>
            <person name="Batzer M.A."/>
            <person name="Benos P.V."/>
            <person name="Belov K."/>
            <person name="Clamp M."/>
            <person name="Cook A."/>
            <person name="Cuff J."/>
            <person name="Das R."/>
            <person name="Davidow L."/>
            <person name="Deakin J.E."/>
            <person name="Fazzari M.J."/>
            <person name="Glass J.L."/>
            <person name="Grabherr M."/>
            <person name="Greally J.M."/>
            <person name="Gu W."/>
            <person name="Hore T.A."/>
            <person name="Huttley G.A."/>
            <person name="Kleber M."/>
            <person name="Jirtle R.L."/>
            <person name="Koina E."/>
            <person name="Lee J.T."/>
            <person name="Mahony S."/>
            <person name="Marra M.A."/>
            <person name="Miller R.D."/>
            <person name="Nicholls R.D."/>
            <person name="Oda M."/>
            <person name="Papenfuss A.T."/>
            <person name="Parra Z.E."/>
            <person name="Pollock D.D."/>
            <person name="Ray D.A."/>
            <person name="Schein J.E."/>
            <person name="Speed T.P."/>
            <person name="Thompson K."/>
            <person name="VandeBerg J.L."/>
            <person name="Wade C.M."/>
            <person name="Walker J.A."/>
            <person name="Waters P.D."/>
            <person name="Webber C."/>
            <person name="Weidman J.R."/>
            <person name="Xie X."/>
            <person name="Zody M.C."/>
            <person name="Baldwin J."/>
            <person name="Abdouelleil A."/>
            <person name="Abdulkadir J."/>
            <person name="Abebe A."/>
            <person name="Abera B."/>
            <person name="Abreu J."/>
            <person name="Acer S.C."/>
            <person name="Aftuck L."/>
            <person name="Alexander A."/>
            <person name="An P."/>
            <person name="Anderson E."/>
            <person name="Anderson S."/>
            <person name="Arachi H."/>
            <person name="Azer M."/>
            <person name="Bachantsang P."/>
            <person name="Barry A."/>
            <person name="Bayul T."/>
            <person name="Berlin A."/>
            <person name="Bessette D."/>
            <person name="Bloom T."/>
            <person name="Bloom T."/>
            <person name="Boguslavskiy L."/>
            <person name="Bonnet C."/>
            <person name="Boukhgalter B."/>
            <person name="Bourzgui I."/>
            <person name="Brown A."/>
            <person name="Cahill P."/>
            <person name="Channer S."/>
            <person name="Cheshatsang Y."/>
            <person name="Chuda L."/>
            <person name="Citroen M."/>
            <person name="Collymore A."/>
            <person name="Cooke P."/>
            <person name="Costello M."/>
            <person name="D'Aco K."/>
            <person name="Daza R."/>
            <person name="De Haan G."/>
            <person name="DeGray S."/>
            <person name="DeMaso C."/>
            <person name="Dhargay N."/>
            <person name="Dooley K."/>
            <person name="Dooley E."/>
            <person name="Doricent M."/>
            <person name="Dorje P."/>
            <person name="Dorjee K."/>
            <person name="Dupes A."/>
            <person name="Elong R."/>
            <person name="Falk J."/>
            <person name="Farina A."/>
            <person name="Faro S."/>
            <person name="Ferguson D."/>
            <person name="Fisher S."/>
            <person name="Foley C.D."/>
            <person name="Franke A."/>
            <person name="Friedrich D."/>
            <person name="Gadbois L."/>
            <person name="Gearin G."/>
            <person name="Gearin C.R."/>
            <person name="Giannoukos G."/>
            <person name="Goode T."/>
            <person name="Graham J."/>
            <person name="Grandbois E."/>
            <person name="Grewal S."/>
            <person name="Gyaltsen K."/>
            <person name="Hafez N."/>
            <person name="Hagos B."/>
            <person name="Hall J."/>
            <person name="Henson C."/>
            <person name="Hollinger A."/>
            <person name="Honan T."/>
            <person name="Huard M.D."/>
            <person name="Hughes L."/>
            <person name="Hurhula B."/>
            <person name="Husby M.E."/>
            <person name="Kamat A."/>
            <person name="Kanga B."/>
            <person name="Kashin S."/>
            <person name="Khazanovich D."/>
            <person name="Kisner P."/>
            <person name="Lance K."/>
            <person name="Lara M."/>
            <person name="Lee W."/>
            <person name="Lennon N."/>
            <person name="Letendre F."/>
            <person name="LeVine R."/>
            <person name="Lipovsky A."/>
            <person name="Liu X."/>
            <person name="Liu J."/>
            <person name="Liu S."/>
            <person name="Lokyitsang T."/>
            <person name="Lokyitsang Y."/>
            <person name="Lubonja R."/>
            <person name="Lui A."/>
            <person name="MacDonald P."/>
            <person name="Magnisalis V."/>
            <person name="Maru K."/>
            <person name="Matthews C."/>
            <person name="McCusker W."/>
            <person name="McDonough S."/>
            <person name="Mehta T."/>
            <person name="Meldrim J."/>
            <person name="Meneus L."/>
            <person name="Mihai O."/>
            <person name="Mihalev A."/>
            <person name="Mihova T."/>
            <person name="Mittelman R."/>
            <person name="Mlenga V."/>
            <person name="Montmayeur A."/>
            <person name="Mulrain L."/>
            <person name="Navidi A."/>
            <person name="Naylor J."/>
            <person name="Negash T."/>
            <person name="Nguyen T."/>
            <person name="Nguyen N."/>
            <person name="Nicol R."/>
            <person name="Norbu C."/>
            <person name="Norbu N."/>
            <person name="Novod N."/>
            <person name="O'Neill B."/>
            <person name="Osman S."/>
            <person name="Markiewicz E."/>
            <person name="Oyono O.L."/>
            <person name="Patti C."/>
            <person name="Phunkhang P."/>
            <person name="Pierre F."/>
            <person name="Priest M."/>
            <person name="Raghuraman S."/>
            <person name="Rege F."/>
            <person name="Reyes R."/>
            <person name="Rise C."/>
            <person name="Rogov P."/>
            <person name="Ross K."/>
            <person name="Ryan E."/>
            <person name="Settipalli S."/>
            <person name="Shea T."/>
            <person name="Sherpa N."/>
            <person name="Shi L."/>
            <person name="Shih D."/>
            <person name="Sparrow T."/>
            <person name="Spaulding J."/>
            <person name="Stalker J."/>
            <person name="Stange-Thomann N."/>
            <person name="Stavropoulos S."/>
            <person name="Stone C."/>
            <person name="Strader C."/>
            <person name="Tesfaye S."/>
            <person name="Thomson T."/>
            <person name="Thoulutsang Y."/>
            <person name="Thoulutsang D."/>
            <person name="Topham K."/>
            <person name="Topping I."/>
            <person name="Tsamla T."/>
            <person name="Vassiliev H."/>
            <person name="Vo A."/>
            <person name="Wangchuk T."/>
            <person name="Wangdi T."/>
            <person name="Weiand M."/>
            <person name="Wilkinson J."/>
            <person name="Wilson A."/>
            <person name="Yadav S."/>
            <person name="Young G."/>
            <person name="Yu Q."/>
            <person name="Zembek L."/>
            <person name="Zhong D."/>
            <person name="Zimmer A."/>
            <person name="Zwirko Z."/>
            <person name="Jaffe D.B."/>
            <person name="Alvarez P."/>
            <person name="Brockman W."/>
            <person name="Butler J."/>
            <person name="Chin C."/>
            <person name="Gnerre S."/>
            <person name="MacCallum I."/>
            <person name="Graves J.A."/>
            <person name="Ponting C.P."/>
            <person name="Breen M."/>
            <person name="Samollow P.B."/>
            <person name="Lander E.S."/>
            <person name="Lindblad-Toh K."/>
        </authorList>
    </citation>
    <scope>NUCLEOTIDE SEQUENCE [LARGE SCALE GENOMIC DNA]</scope>
</reference>
<proteinExistence type="inferred from homology"/>
<dbReference type="GO" id="GO:0006955">
    <property type="term" value="P:immune response"/>
    <property type="evidence" value="ECO:0000318"/>
    <property type="project" value="GO_Central"/>
</dbReference>
<evidence type="ECO:0000256" key="4">
    <source>
        <dbReference type="ARBA" id="ARBA00022525"/>
    </source>
</evidence>
<feature type="signal peptide" evidence="6">
    <location>
        <begin position="1"/>
        <end position="21"/>
    </location>
</feature>
<dbReference type="InterPro" id="IPR020443">
    <property type="entry name" value="IL-10/19/20/24/26"/>
</dbReference>
<keyword evidence="5 6" id="KW-0732">Signal</keyword>
<keyword evidence="3" id="KW-0202">Cytokine</keyword>
<dbReference type="InParanoid" id="F7CQL8"/>
<dbReference type="PANTHER" id="PTHR48482">
    <property type="entry name" value="INTERLEUKIN-19-RELATED"/>
    <property type="match status" value="1"/>
</dbReference>
<reference evidence="7" key="2">
    <citation type="submission" date="2025-08" db="UniProtKB">
        <authorList>
            <consortium name="Ensembl"/>
        </authorList>
    </citation>
    <scope>IDENTIFICATION</scope>
</reference>
<dbReference type="GO" id="GO:0005125">
    <property type="term" value="F:cytokine activity"/>
    <property type="evidence" value="ECO:0000318"/>
    <property type="project" value="GO_Central"/>
</dbReference>
<evidence type="ECO:0000256" key="5">
    <source>
        <dbReference type="ARBA" id="ARBA00022729"/>
    </source>
</evidence>
<dbReference type="GO" id="GO:0005615">
    <property type="term" value="C:extracellular space"/>
    <property type="evidence" value="ECO:0000318"/>
    <property type="project" value="GO_Central"/>
</dbReference>
<dbReference type="eggNOG" id="ENOG502SRCR">
    <property type="taxonomic scope" value="Eukaryota"/>
</dbReference>
<dbReference type="Gene3D" id="1.20.1250.10">
    <property type="match status" value="1"/>
</dbReference>
<protein>
    <recommendedName>
        <fullName evidence="9">Interleukin-20</fullName>
    </recommendedName>
</protein>
<dbReference type="Bgee" id="ENSMODG00000024773">
    <property type="expression patterns" value="Expressed in blood and 4 other cell types or tissues"/>
</dbReference>
<dbReference type="Ensembl" id="ENSMODT00000037138.3">
    <property type="protein sequence ID" value="ENSMODP00000035551.2"/>
    <property type="gene ID" value="ENSMODG00000024773.3"/>
</dbReference>
<dbReference type="GeneTree" id="ENSGT00950000183124"/>
<dbReference type="FunCoup" id="F7CQL8">
    <property type="interactions" value="219"/>
</dbReference>
<evidence type="ECO:0000313" key="7">
    <source>
        <dbReference type="Ensembl" id="ENSMODP00000035551.2"/>
    </source>
</evidence>
<evidence type="ECO:0000256" key="3">
    <source>
        <dbReference type="ARBA" id="ARBA00022514"/>
    </source>
</evidence>
<reference evidence="7" key="3">
    <citation type="submission" date="2025-09" db="UniProtKB">
        <authorList>
            <consortium name="Ensembl"/>
        </authorList>
    </citation>
    <scope>IDENTIFICATION</scope>
</reference>
<keyword evidence="4" id="KW-0964">Secreted</keyword>
<accession>F7CQL8</accession>
<comment type="similarity">
    <text evidence="2">Belongs to the IL-10 family.</text>
</comment>
<dbReference type="SUPFAM" id="SSF47266">
    <property type="entry name" value="4-helical cytokines"/>
    <property type="match status" value="1"/>
</dbReference>
<evidence type="ECO:0000256" key="2">
    <source>
        <dbReference type="ARBA" id="ARBA00008813"/>
    </source>
</evidence>
<name>F7CQL8_MONDO</name>
<evidence type="ECO:0000256" key="6">
    <source>
        <dbReference type="SAM" id="SignalP"/>
    </source>
</evidence>
<keyword evidence="8" id="KW-1185">Reference proteome</keyword>
<dbReference type="AlphaFoldDB" id="F7CQL8"/>
<dbReference type="STRING" id="13616.ENSMODP00000035551"/>
<dbReference type="Proteomes" id="UP000002280">
    <property type="component" value="Chromosome 2"/>
</dbReference>
<evidence type="ECO:0000313" key="8">
    <source>
        <dbReference type="Proteomes" id="UP000002280"/>
    </source>
</evidence>
<dbReference type="InterPro" id="IPR009079">
    <property type="entry name" value="4_helix_cytokine-like_core"/>
</dbReference>
<feature type="chain" id="PRO_5023818086" description="Interleukin-20" evidence="6">
    <location>
        <begin position="22"/>
        <end position="169"/>
    </location>
</feature>
<evidence type="ECO:0000256" key="1">
    <source>
        <dbReference type="ARBA" id="ARBA00004613"/>
    </source>
</evidence>
<comment type="subcellular location">
    <subcellularLocation>
        <location evidence="1">Secreted</location>
    </subcellularLocation>
</comment>
<evidence type="ECO:0008006" key="9">
    <source>
        <dbReference type="Google" id="ProtNLM"/>
    </source>
</evidence>
<organism evidence="7 8">
    <name type="scientific">Monodelphis domestica</name>
    <name type="common">Gray short-tailed opossum</name>
    <dbReference type="NCBI Taxonomy" id="13616"/>
    <lineage>
        <taxon>Eukaryota</taxon>
        <taxon>Metazoa</taxon>
        <taxon>Chordata</taxon>
        <taxon>Craniata</taxon>
        <taxon>Vertebrata</taxon>
        <taxon>Euteleostomi</taxon>
        <taxon>Mammalia</taxon>
        <taxon>Metatheria</taxon>
        <taxon>Didelphimorphia</taxon>
        <taxon>Didelphidae</taxon>
        <taxon>Monodelphis</taxon>
    </lineage>
</organism>
<sequence length="169" mass="19204">MKLSGFPLCLLCTTLLWLAHGWSLRRCVISTDIHHIEKSFQGIKNEIVSMDSGGNGVGVLSLEWLSPGNKNLLRFYVDRSFRNHEMSDPKILRGLSTMANSFLKIMNALEQCQNKTSCHCREEVTKKSQLIVRNYEQMEAKAAAIKSLGELDIFLSWINRNYQPKAATK</sequence>